<evidence type="ECO:0000259" key="2">
    <source>
        <dbReference type="Pfam" id="PF00582"/>
    </source>
</evidence>
<dbReference type="eggNOG" id="arCOG02053">
    <property type="taxonomic scope" value="Archaea"/>
</dbReference>
<dbReference type="SUPFAM" id="SSF52402">
    <property type="entry name" value="Adenine nucleotide alpha hydrolases-like"/>
    <property type="match status" value="1"/>
</dbReference>
<dbReference type="Pfam" id="PF00582">
    <property type="entry name" value="Usp"/>
    <property type="match status" value="1"/>
</dbReference>
<dbReference type="PATRIC" id="fig|1227457.3.peg.757"/>
<comment type="caution">
    <text evidence="3">The sequence shown here is derived from an EMBL/GenBank/DDBJ whole genome shotgun (WGS) entry which is preliminary data.</text>
</comment>
<evidence type="ECO:0000313" key="3">
    <source>
        <dbReference type="EMBL" id="EMA56097.1"/>
    </source>
</evidence>
<reference evidence="3 4" key="1">
    <citation type="journal article" date="2014" name="PLoS Genet.">
        <title>Phylogenetically driven sequencing of extremely halophilic archaea reveals strategies for static and dynamic osmo-response.</title>
        <authorList>
            <person name="Becker E.A."/>
            <person name="Seitzer P.M."/>
            <person name="Tritt A."/>
            <person name="Larsen D."/>
            <person name="Krusor M."/>
            <person name="Yao A.I."/>
            <person name="Wu D."/>
            <person name="Madern D."/>
            <person name="Eisen J.A."/>
            <person name="Darling A.E."/>
            <person name="Facciotti M.T."/>
        </authorList>
    </citation>
    <scope>NUCLEOTIDE SEQUENCE [LARGE SCALE GENOMIC DNA]</scope>
    <source>
        <strain evidence="3 4">JCM 13552</strain>
    </source>
</reference>
<keyword evidence="4" id="KW-1185">Reference proteome</keyword>
<dbReference type="InterPro" id="IPR006015">
    <property type="entry name" value="Universal_stress_UspA"/>
</dbReference>
<proteinExistence type="inferred from homology"/>
<name>M0NDQ5_9EURY</name>
<comment type="similarity">
    <text evidence="1">Belongs to the universal stress protein A family.</text>
</comment>
<evidence type="ECO:0000313" key="4">
    <source>
        <dbReference type="Proteomes" id="UP000011680"/>
    </source>
</evidence>
<protein>
    <submittedName>
        <fullName evidence="3">UspA domain-containing protein</fullName>
    </submittedName>
</protein>
<dbReference type="PRINTS" id="PR01438">
    <property type="entry name" value="UNVRSLSTRESS"/>
</dbReference>
<dbReference type="CDD" id="cd00293">
    <property type="entry name" value="USP-like"/>
    <property type="match status" value="1"/>
</dbReference>
<dbReference type="PANTHER" id="PTHR46268:SF6">
    <property type="entry name" value="UNIVERSAL STRESS PROTEIN UP12"/>
    <property type="match status" value="1"/>
</dbReference>
<dbReference type="EMBL" id="AOMF01000093">
    <property type="protein sequence ID" value="EMA56097.1"/>
    <property type="molecule type" value="Genomic_DNA"/>
</dbReference>
<dbReference type="InterPro" id="IPR006016">
    <property type="entry name" value="UspA"/>
</dbReference>
<accession>M0NDQ5</accession>
<dbReference type="AlphaFoldDB" id="M0NDQ5"/>
<evidence type="ECO:0000256" key="1">
    <source>
        <dbReference type="ARBA" id="ARBA00008791"/>
    </source>
</evidence>
<sequence>MTMEELMYNDILLPTDGSKGNQRAIDHAIAIADEVDATVHALHIVNTSEYDGLKQSALDSLEASGTDALERVEDAASPTSVEVQTYLEHGSPYRKILTTVNDVGADAIIMGTSGRTGLDRVLLGSVAERVIREATVPVTTVRTVDEPMTIDSPEAAVEHAADALTDAGHEPVETTDDPYRGTNSWIVPFRGDDGRFRVHIDGATGTTRIGRSGHR</sequence>
<gene>
    <name evidence="3" type="ORF">C451_04196</name>
</gene>
<dbReference type="InterPro" id="IPR014729">
    <property type="entry name" value="Rossmann-like_a/b/a_fold"/>
</dbReference>
<dbReference type="Gene3D" id="3.40.50.620">
    <property type="entry name" value="HUPs"/>
    <property type="match status" value="1"/>
</dbReference>
<feature type="domain" description="UspA" evidence="2">
    <location>
        <begin position="7"/>
        <end position="142"/>
    </location>
</feature>
<dbReference type="Proteomes" id="UP000011680">
    <property type="component" value="Unassembled WGS sequence"/>
</dbReference>
<dbReference type="PANTHER" id="PTHR46268">
    <property type="entry name" value="STRESS RESPONSE PROTEIN NHAX"/>
    <property type="match status" value="1"/>
</dbReference>
<organism evidence="3 4">
    <name type="scientific">Halococcus thailandensis JCM 13552</name>
    <dbReference type="NCBI Taxonomy" id="1227457"/>
    <lineage>
        <taxon>Archaea</taxon>
        <taxon>Methanobacteriati</taxon>
        <taxon>Methanobacteriota</taxon>
        <taxon>Stenosarchaea group</taxon>
        <taxon>Halobacteria</taxon>
        <taxon>Halobacteriales</taxon>
        <taxon>Halococcaceae</taxon>
        <taxon>Halococcus</taxon>
    </lineage>
</organism>